<evidence type="ECO:0000259" key="2">
    <source>
        <dbReference type="Pfam" id="PF18896"/>
    </source>
</evidence>
<dbReference type="EMBL" id="MPUH01000288">
    <property type="protein sequence ID" value="OMJ83875.1"/>
    <property type="molecule type" value="Genomic_DNA"/>
</dbReference>
<feature type="domain" description="Transglycosylase SLT" evidence="2">
    <location>
        <begin position="64"/>
        <end position="127"/>
    </location>
</feature>
<comment type="caution">
    <text evidence="3">The sequence shown here is derived from an EMBL/GenBank/DDBJ whole genome shotgun (WGS) entry which is preliminary data.</text>
</comment>
<reference evidence="3 4" key="1">
    <citation type="submission" date="2016-11" db="EMBL/GenBank/DDBJ databases">
        <title>The macronuclear genome of Stentor coeruleus: a giant cell with tiny introns.</title>
        <authorList>
            <person name="Slabodnick M."/>
            <person name="Ruby J.G."/>
            <person name="Reiff S.B."/>
            <person name="Swart E.C."/>
            <person name="Gosai S."/>
            <person name="Prabakaran S."/>
            <person name="Witkowska E."/>
            <person name="Larue G.E."/>
            <person name="Fisher S."/>
            <person name="Freeman R.M."/>
            <person name="Gunawardena J."/>
            <person name="Chu W."/>
            <person name="Stover N.A."/>
            <person name="Gregory B.D."/>
            <person name="Nowacki M."/>
            <person name="Derisi J."/>
            <person name="Roy S.W."/>
            <person name="Marshall W.F."/>
            <person name="Sood P."/>
        </authorList>
    </citation>
    <scope>NUCLEOTIDE SEQUENCE [LARGE SCALE GENOMIC DNA]</scope>
    <source>
        <strain evidence="3">WM001</strain>
    </source>
</reference>
<dbReference type="SUPFAM" id="SSF53955">
    <property type="entry name" value="Lysozyme-like"/>
    <property type="match status" value="1"/>
</dbReference>
<dbReference type="Proteomes" id="UP000187209">
    <property type="component" value="Unassembled WGS sequence"/>
</dbReference>
<dbReference type="AlphaFoldDB" id="A0A1R2C4L8"/>
<accession>A0A1R2C4L8</accession>
<evidence type="ECO:0000256" key="1">
    <source>
        <dbReference type="SAM" id="SignalP"/>
    </source>
</evidence>
<evidence type="ECO:0000313" key="4">
    <source>
        <dbReference type="Proteomes" id="UP000187209"/>
    </source>
</evidence>
<name>A0A1R2C4L8_9CILI</name>
<feature type="chain" id="PRO_5012706576" description="Transglycosylase SLT domain-containing protein" evidence="1">
    <location>
        <begin position="22"/>
        <end position="134"/>
    </location>
</feature>
<dbReference type="Pfam" id="PF18896">
    <property type="entry name" value="SLT_3"/>
    <property type="match status" value="1"/>
</dbReference>
<evidence type="ECO:0000313" key="3">
    <source>
        <dbReference type="EMBL" id="OMJ83875.1"/>
    </source>
</evidence>
<protein>
    <recommendedName>
        <fullName evidence="2">Transglycosylase SLT domain-containing protein</fullName>
    </recommendedName>
</protein>
<proteinExistence type="predicted"/>
<keyword evidence="1" id="KW-0732">Signal</keyword>
<dbReference type="InterPro" id="IPR043992">
    <property type="entry name" value="SLT_3"/>
</dbReference>
<sequence length="134" mass="14406">MQKVVILILALSICVFSNTCGGNCPSNDCPSCLCGTTPSMQSISYWCSKYNWNQACCQCIVSHESGGNANAENFNTDSSYDVGLFQINQVNWGQCNGGNIPCDTNQNLQCAIDVYQWGGNSFRLWSTAAGCGCA</sequence>
<dbReference type="Gene3D" id="1.10.530.10">
    <property type="match status" value="1"/>
</dbReference>
<dbReference type="InterPro" id="IPR023346">
    <property type="entry name" value="Lysozyme-like_dom_sf"/>
</dbReference>
<organism evidence="3 4">
    <name type="scientific">Stentor coeruleus</name>
    <dbReference type="NCBI Taxonomy" id="5963"/>
    <lineage>
        <taxon>Eukaryota</taxon>
        <taxon>Sar</taxon>
        <taxon>Alveolata</taxon>
        <taxon>Ciliophora</taxon>
        <taxon>Postciliodesmatophora</taxon>
        <taxon>Heterotrichea</taxon>
        <taxon>Heterotrichida</taxon>
        <taxon>Stentoridae</taxon>
        <taxon>Stentor</taxon>
    </lineage>
</organism>
<gene>
    <name evidence="3" type="ORF">SteCoe_15101</name>
</gene>
<keyword evidence="4" id="KW-1185">Reference proteome</keyword>
<feature type="signal peptide" evidence="1">
    <location>
        <begin position="1"/>
        <end position="21"/>
    </location>
</feature>
<dbReference type="OrthoDB" id="17373at2759"/>